<dbReference type="EMBL" id="PDND01000042">
    <property type="protein sequence ID" value="PGH34353.1"/>
    <property type="molecule type" value="Genomic_DNA"/>
</dbReference>
<evidence type="ECO:0000313" key="4">
    <source>
        <dbReference type="Proteomes" id="UP000226031"/>
    </source>
</evidence>
<feature type="compositionally biased region" description="Polar residues" evidence="1">
    <location>
        <begin position="1228"/>
        <end position="1241"/>
    </location>
</feature>
<sequence>MKKSMRDLTDGIQKSQHYTVVVASRQRKSLIGQKTFKHLLSTFVSGDVDAPRKWSGQFILELVRKSKDNRGLRKFGETVLSETDYTLRLLASVIIQEMVASQLEPRIFWPLDTSQPVMDRFSSGTPIDSNWIGRFNSFISGQDSQPNIETQRMHIVQTINAGASSIGHSNCLIGILVSRILTVMITEDNRFRFMKIRLDHIDKLILHERTAVLDVHLYGNGCYMTNGLMEKAGVVSMMFENQTQAIEFRDTFESQCRSAKGVNGGFTDTNRFSTIAKSGPHGQRGTTAEPFLCRTRVVDDSITLGLNTCKPTAQDLRRKPSYAAIMLSFEEEVINGSSAHLDLSSSDSPSERDQDKSHTQGERQLNNDDYPGPAESEYWGSYPSRVNETPEPRHPLGSRSHSQERDPSPQIAPNIVNPSKTREMSCNGETQPESGAVEPHISHEGGDCHFGLPSLARQALQLQPHDSNSLTDVPVQQDQVVGSSLDLRGLLVEQTSPTDNNLTVDPEHPADIQVEDSTPKDTNPSPVNPTTMGQQINVPVKDTSEKHNEAEMPNQTGSNSKLKRPHHRISGSKADQLTVDWDQDLRVEDTLVDRAASSSKRQKKTPPQPKGLTKTSKTKSVSRSSGKKKKRNQQEQGLPLTPHIVSTLAKSKTKKAGRQVTKTLTSARQRRAAAEKANQKLALANEYENATYDLDDPIESSLPEEWNLASNQGNWEGSTDAILPVVTSEDVQVQPLPSIEGVVNAKTNPPTIEFSNQIVSPETSGSKRAAGNDIFLTVQEDTDHNLDLQGTILTAREQSPSAHPVEVDNTETLSKIDIPHPKTVVECKENNLGKRLSEALAKAGILSSNFMIAGNNVNCESHSHSINSTEGQVQKGLSEISKNVSQFIARQAVVGQRYSIDEHGKLDDSKAQPAKNGEVPVKIVKPNVVTDQSASEDFENQHEGPPIVPTMQCQPTAAAELRGILKPDSNGQNKVKENYNDVRPETAVVLRKVQLVGFDSNGPKNQCAISGGPASRNAKKFDIIPNETHKNGNEDAHPRENRLKIHSDDGINEIDDMDEVSLVPTSECLSLGVDSENGHIASQIRSSSVCEVTEAEFRSQRRASHPIPALSQTVDENGSPQPLRRDLCANRSTANIPSEVELHVDTSGTSPPSGVSASLSGEELGVDHRTSACSDSESTHVDHVVRSLAVNNESSNNSNSETPHQRRDASSKQKCPNIGSFAVRDRSNPMSNSFWRRSAPSTFAERLRGRKRTKQNKKSKTNKVAHKHSVMMKKASQKLNIMPFVEFSSEFEQGIDNSEAETYDAESGYWDTAGVSSVSSSHLSDTLVEEYRDVESEWQNALRATQKTSLDILLDTSGRLIRHLLDEEQAIAKVVDTYRNGGARLIKQLEQRHDEELEDCENRLHPIKEELIERCEAMTARLSGDIRSLLKQPAMKDLSAAVHKRKKLLGQVDAAMKEYETDA</sequence>
<feature type="compositionally biased region" description="Low complexity" evidence="1">
    <location>
        <begin position="610"/>
        <end position="624"/>
    </location>
</feature>
<feature type="compositionally biased region" description="Polar residues" evidence="1">
    <location>
        <begin position="520"/>
        <end position="537"/>
    </location>
</feature>
<feature type="region of interest" description="Disordered" evidence="1">
    <location>
        <begin position="593"/>
        <end position="642"/>
    </location>
</feature>
<feature type="compositionally biased region" description="Low complexity" evidence="1">
    <location>
        <begin position="338"/>
        <end position="348"/>
    </location>
</feature>
<comment type="caution">
    <text evidence="3">The sequence shown here is derived from an EMBL/GenBank/DDBJ whole genome shotgun (WGS) entry which is preliminary data.</text>
</comment>
<feature type="compositionally biased region" description="Polar residues" evidence="1">
    <location>
        <begin position="1146"/>
        <end position="1159"/>
    </location>
</feature>
<feature type="domain" description="PH-like" evidence="2">
    <location>
        <begin position="149"/>
        <end position="268"/>
    </location>
</feature>
<evidence type="ECO:0000313" key="3">
    <source>
        <dbReference type="EMBL" id="PGH34353.1"/>
    </source>
</evidence>
<feature type="compositionally biased region" description="Basic residues" evidence="1">
    <location>
        <begin position="1248"/>
        <end position="1270"/>
    </location>
</feature>
<feature type="region of interest" description="Disordered" evidence="1">
    <location>
        <begin position="1138"/>
        <end position="1270"/>
    </location>
</feature>
<keyword evidence="4" id="KW-1185">Reference proteome</keyword>
<feature type="compositionally biased region" description="Basic residues" evidence="1">
    <location>
        <begin position="561"/>
        <end position="570"/>
    </location>
</feature>
<dbReference type="STRING" id="73230.A0A2B7ZMF4"/>
<dbReference type="Proteomes" id="UP000226031">
    <property type="component" value="Unassembled WGS sequence"/>
</dbReference>
<accession>A0A2B7ZMF4</accession>
<evidence type="ECO:0000259" key="2">
    <source>
        <dbReference type="Pfam" id="PF25380"/>
    </source>
</evidence>
<evidence type="ECO:0000256" key="1">
    <source>
        <dbReference type="SAM" id="MobiDB-lite"/>
    </source>
</evidence>
<feature type="region of interest" description="Disordered" evidence="1">
    <location>
        <begin position="496"/>
        <end position="575"/>
    </location>
</feature>
<feature type="compositionally biased region" description="Low complexity" evidence="1">
    <location>
        <begin position="1191"/>
        <end position="1201"/>
    </location>
</feature>
<proteinExistence type="predicted"/>
<reference evidence="3 4" key="1">
    <citation type="submission" date="2017-10" db="EMBL/GenBank/DDBJ databases">
        <title>Comparative genomics in systemic dimorphic fungi from Ajellomycetaceae.</title>
        <authorList>
            <person name="Munoz J.F."/>
            <person name="Mcewen J.G."/>
            <person name="Clay O.K."/>
            <person name="Cuomo C.A."/>
        </authorList>
    </citation>
    <scope>NUCLEOTIDE SEQUENCE [LARGE SCALE GENOMIC DNA]</scope>
    <source>
        <strain evidence="3 4">UAMH4076</strain>
    </source>
</reference>
<protein>
    <recommendedName>
        <fullName evidence="2">PH-like domain-containing protein</fullName>
    </recommendedName>
</protein>
<gene>
    <name evidence="3" type="ORF">GX50_02836</name>
</gene>
<feature type="compositionally biased region" description="Basic and acidic residues" evidence="1">
    <location>
        <begin position="349"/>
        <end position="361"/>
    </location>
</feature>
<name>A0A2B7ZMF4_9EURO</name>
<dbReference type="InterPro" id="IPR057502">
    <property type="entry name" value="PH_25"/>
</dbReference>
<dbReference type="Pfam" id="PF25380">
    <property type="entry name" value="PH_25"/>
    <property type="match status" value="1"/>
</dbReference>
<dbReference type="VEuPathDB" id="FungiDB:EMCG_01306"/>
<organism evidence="3 4">
    <name type="scientific">[Emmonsia] crescens</name>
    <dbReference type="NCBI Taxonomy" id="73230"/>
    <lineage>
        <taxon>Eukaryota</taxon>
        <taxon>Fungi</taxon>
        <taxon>Dikarya</taxon>
        <taxon>Ascomycota</taxon>
        <taxon>Pezizomycotina</taxon>
        <taxon>Eurotiomycetes</taxon>
        <taxon>Eurotiomycetidae</taxon>
        <taxon>Onygenales</taxon>
        <taxon>Ajellomycetaceae</taxon>
        <taxon>Emergomyces</taxon>
    </lineage>
</organism>
<feature type="region of interest" description="Disordered" evidence="1">
    <location>
        <begin position="338"/>
        <end position="445"/>
    </location>
</feature>